<dbReference type="RefSeq" id="WP_131444486.1">
    <property type="nucleotide sequence ID" value="NZ_SJZB01000005.1"/>
</dbReference>
<dbReference type="InterPro" id="IPR000312">
    <property type="entry name" value="Glycosyl_Trfase_fam3"/>
</dbReference>
<name>A0A4V2NX37_9PROT</name>
<accession>A0A4V2NX37</accession>
<dbReference type="GO" id="GO:0004048">
    <property type="term" value="F:anthranilate phosphoribosyltransferase activity"/>
    <property type="evidence" value="ECO:0007669"/>
    <property type="project" value="InterPro"/>
</dbReference>
<dbReference type="AlphaFoldDB" id="A0A4V2NX37"/>
<dbReference type="GO" id="GO:0005829">
    <property type="term" value="C:cytosol"/>
    <property type="evidence" value="ECO:0007669"/>
    <property type="project" value="TreeGrafter"/>
</dbReference>
<dbReference type="Proteomes" id="UP000295443">
    <property type="component" value="Unassembled WGS sequence"/>
</dbReference>
<dbReference type="InterPro" id="IPR017459">
    <property type="entry name" value="Glycosyl_Trfase_fam3_N_dom"/>
</dbReference>
<dbReference type="InterPro" id="IPR005940">
    <property type="entry name" value="Anthranilate_Pribosyl_Tfrase"/>
</dbReference>
<dbReference type="InterPro" id="IPR036320">
    <property type="entry name" value="Glycosyl_Trfase_fam3_N_dom_sf"/>
</dbReference>
<dbReference type="OrthoDB" id="9768896at2"/>
<dbReference type="InterPro" id="IPR035902">
    <property type="entry name" value="Nuc_phospho_transferase"/>
</dbReference>
<dbReference type="SUPFAM" id="SSF47648">
    <property type="entry name" value="Nucleoside phosphorylase/phosphoribosyltransferase N-terminal domain"/>
    <property type="match status" value="1"/>
</dbReference>
<dbReference type="Gene3D" id="3.40.1030.10">
    <property type="entry name" value="Nucleoside phosphorylase/phosphoribosyltransferase catalytic domain"/>
    <property type="match status" value="1"/>
</dbReference>
<keyword evidence="3" id="KW-0028">Amino-acid biosynthesis</keyword>
<evidence type="ECO:0000256" key="3">
    <source>
        <dbReference type="ARBA" id="ARBA00022822"/>
    </source>
</evidence>
<dbReference type="PANTHER" id="PTHR43285">
    <property type="entry name" value="ANTHRANILATE PHOSPHORIBOSYLTRANSFERASE"/>
    <property type="match status" value="1"/>
</dbReference>
<keyword evidence="2 6" id="KW-0808">Transferase</keyword>
<gene>
    <name evidence="6" type="ORF">EZJ19_01250</name>
</gene>
<dbReference type="EMBL" id="SJZB01000005">
    <property type="protein sequence ID" value="TCJ19782.1"/>
    <property type="molecule type" value="Genomic_DNA"/>
</dbReference>
<feature type="domain" description="Glycosyl transferase family 3" evidence="4">
    <location>
        <begin position="111"/>
        <end position="366"/>
    </location>
</feature>
<dbReference type="Pfam" id="PF02885">
    <property type="entry name" value="Glycos_trans_3N"/>
    <property type="match status" value="1"/>
</dbReference>
<evidence type="ECO:0000313" key="6">
    <source>
        <dbReference type="EMBL" id="TCJ19782.1"/>
    </source>
</evidence>
<keyword evidence="7" id="KW-1185">Reference proteome</keyword>
<dbReference type="SUPFAM" id="SSF52418">
    <property type="entry name" value="Nucleoside phosphorylase/phosphoribosyltransferase catalytic domain"/>
    <property type="match status" value="1"/>
</dbReference>
<evidence type="ECO:0000259" key="4">
    <source>
        <dbReference type="Pfam" id="PF00591"/>
    </source>
</evidence>
<dbReference type="GO" id="GO:0000162">
    <property type="term" value="P:L-tryptophan biosynthetic process"/>
    <property type="evidence" value="ECO:0007669"/>
    <property type="project" value="UniProtKB-KW"/>
</dbReference>
<protein>
    <submittedName>
        <fullName evidence="6">Anthranilate phosphoribosyltransferase</fullName>
    </submittedName>
</protein>
<dbReference type="Gene3D" id="1.20.970.10">
    <property type="entry name" value="Transferase, Pyrimidine Nucleoside Phosphorylase, Chain C"/>
    <property type="match status" value="1"/>
</dbReference>
<feature type="domain" description="Glycosyl transferase family 3 N-terminal" evidence="5">
    <location>
        <begin position="14"/>
        <end position="78"/>
    </location>
</feature>
<dbReference type="Pfam" id="PF00591">
    <property type="entry name" value="Glycos_transf_3"/>
    <property type="match status" value="1"/>
</dbReference>
<keyword evidence="3" id="KW-0057">Aromatic amino acid biosynthesis</keyword>
<dbReference type="PANTHER" id="PTHR43285:SF2">
    <property type="entry name" value="ANTHRANILATE PHOSPHORIBOSYLTRANSFERASE"/>
    <property type="match status" value="1"/>
</dbReference>
<evidence type="ECO:0000313" key="7">
    <source>
        <dbReference type="Proteomes" id="UP000295443"/>
    </source>
</evidence>
<sequence>MNQAALDPQKVMHSIIQRIATGPELSKNISREEAAIGMQAILDGDVDPVQAAIFFIALRMKRETMDEFKGILDAILASTERIVAEVDDVVDIADPYDGYNRCLPAAPFLPVLLAELGVAAVNHGLEAVGPKYGVTARHVLRAAGVDVDLGPVEAAARLADPAKGWAYVDQSRFCPRLHDLLPLRQRMIKRQAVTTVETEAMPIAGRKHTHFVTGYVHKPYPPIYAQLARHAGFDSALIIRGVEGGIMPSLRQAGKYSAYQNKAEEVEFDIDPAALGISQSVRAVALPDDLPKSEREGDEVAIMVDVQATARAAAEAGLEALAGNKGATYDTLVLTAALVMHHLGRAKSLPEGADMARAALDSGKALARVK</sequence>
<reference evidence="6 7" key="1">
    <citation type="submission" date="2019-03" db="EMBL/GenBank/DDBJ databases">
        <title>Genome sequence of Thiobacillaceae bacterium LSR1, a sulfur-oxidizing bacterium isolated from freshwater sediment.</title>
        <authorList>
            <person name="Li S."/>
        </authorList>
    </citation>
    <scope>NUCLEOTIDE SEQUENCE [LARGE SCALE GENOMIC DNA]</scope>
    <source>
        <strain evidence="6 7">LSR1</strain>
    </source>
</reference>
<evidence type="ECO:0000256" key="1">
    <source>
        <dbReference type="ARBA" id="ARBA00022676"/>
    </source>
</evidence>
<proteinExistence type="predicted"/>
<organism evidence="6 7">
    <name type="scientific">Parasulfuritortus cantonensis</name>
    <dbReference type="NCBI Taxonomy" id="2528202"/>
    <lineage>
        <taxon>Bacteria</taxon>
        <taxon>Pseudomonadati</taxon>
        <taxon>Pseudomonadota</taxon>
        <taxon>Betaproteobacteria</taxon>
        <taxon>Nitrosomonadales</taxon>
        <taxon>Thiobacillaceae</taxon>
        <taxon>Parasulfuritortus</taxon>
    </lineage>
</organism>
<evidence type="ECO:0000259" key="5">
    <source>
        <dbReference type="Pfam" id="PF02885"/>
    </source>
</evidence>
<keyword evidence="1 6" id="KW-0328">Glycosyltransferase</keyword>
<comment type="caution">
    <text evidence="6">The sequence shown here is derived from an EMBL/GenBank/DDBJ whole genome shotgun (WGS) entry which is preliminary data.</text>
</comment>
<keyword evidence="3" id="KW-0822">Tryptophan biosynthesis</keyword>
<evidence type="ECO:0000256" key="2">
    <source>
        <dbReference type="ARBA" id="ARBA00022679"/>
    </source>
</evidence>